<evidence type="ECO:0000256" key="2">
    <source>
        <dbReference type="ARBA" id="ARBA00022723"/>
    </source>
</evidence>
<evidence type="ECO:0000256" key="3">
    <source>
        <dbReference type="ARBA" id="ARBA00022801"/>
    </source>
</evidence>
<reference evidence="6 7" key="1">
    <citation type="submission" date="2019-01" db="EMBL/GenBank/DDBJ databases">
        <title>Senegalimassilia sp. nov. KGMB04484 isolated human feces.</title>
        <authorList>
            <person name="Han K.-I."/>
            <person name="Kim J.-S."/>
            <person name="Lee K.C."/>
            <person name="Suh M.K."/>
            <person name="Eom M.K."/>
            <person name="Lee J.H."/>
            <person name="Park S.-H."/>
            <person name="Kang S.W."/>
            <person name="Park J.-E."/>
            <person name="Oh B.S."/>
            <person name="Yu S.Y."/>
            <person name="Choi S.-H."/>
            <person name="Lee D.H."/>
            <person name="Yoon H."/>
            <person name="Kim B.-Y."/>
            <person name="Lee J.H."/>
            <person name="Lee J.-S."/>
        </authorList>
    </citation>
    <scope>NUCLEOTIDE SEQUENCE [LARGE SCALE GENOMIC DNA]</scope>
    <source>
        <strain evidence="6 7">KGMB04484</strain>
    </source>
</reference>
<dbReference type="GO" id="GO:0016787">
    <property type="term" value="F:hydrolase activity"/>
    <property type="evidence" value="ECO:0007669"/>
    <property type="project" value="UniProtKB-KW"/>
</dbReference>
<evidence type="ECO:0000313" key="7">
    <source>
        <dbReference type="Proteomes" id="UP000293345"/>
    </source>
</evidence>
<dbReference type="OrthoDB" id="3173659at2"/>
<proteinExistence type="predicted"/>
<dbReference type="Proteomes" id="UP000293345">
    <property type="component" value="Unassembled WGS sequence"/>
</dbReference>
<dbReference type="InterPro" id="IPR029060">
    <property type="entry name" value="PIN-like_dom_sf"/>
</dbReference>
<evidence type="ECO:0000259" key="5">
    <source>
        <dbReference type="Pfam" id="PF13470"/>
    </source>
</evidence>
<dbReference type="GO" id="GO:0004518">
    <property type="term" value="F:nuclease activity"/>
    <property type="evidence" value="ECO:0007669"/>
    <property type="project" value="UniProtKB-KW"/>
</dbReference>
<name>A0A4Q2K4V6_9ACTN</name>
<sequence>MDSNTTILVDTNVWLDYYALNRAGGAEAAELLGFAFSHGIKLLYQADIIKDVFYLVSATTKRIAREEKGALSPSDATAANEFAWSAVNHMRENAFAISIGQSDVWYAAKMRSVHGDFEDNLVLAAAERANATYLVTNDEQLIKHAPVTALTPHDALVYLRAKME</sequence>
<keyword evidence="7" id="KW-1185">Reference proteome</keyword>
<evidence type="ECO:0000256" key="1">
    <source>
        <dbReference type="ARBA" id="ARBA00022722"/>
    </source>
</evidence>
<dbReference type="RefSeq" id="WP_129425204.1">
    <property type="nucleotide sequence ID" value="NZ_SDPW01000001.1"/>
</dbReference>
<evidence type="ECO:0000313" key="6">
    <source>
        <dbReference type="EMBL" id="RXZ54634.1"/>
    </source>
</evidence>
<comment type="caution">
    <text evidence="6">The sequence shown here is derived from an EMBL/GenBank/DDBJ whole genome shotgun (WGS) entry which is preliminary data.</text>
</comment>
<dbReference type="CDD" id="cd09854">
    <property type="entry name" value="PIN_VapC-like"/>
    <property type="match status" value="1"/>
</dbReference>
<accession>A0A4Q2K4V6</accession>
<dbReference type="Pfam" id="PF13470">
    <property type="entry name" value="PIN_3"/>
    <property type="match status" value="1"/>
</dbReference>
<dbReference type="InterPro" id="IPR002716">
    <property type="entry name" value="PIN_dom"/>
</dbReference>
<keyword evidence="3" id="KW-0378">Hydrolase</keyword>
<keyword evidence="1" id="KW-0540">Nuclease</keyword>
<keyword evidence="4" id="KW-0460">Magnesium</keyword>
<gene>
    <name evidence="6" type="ORF">ET524_09200</name>
</gene>
<organism evidence="6 7">
    <name type="scientific">Senegalimassilia faecalis</name>
    <dbReference type="NCBI Taxonomy" id="2509433"/>
    <lineage>
        <taxon>Bacteria</taxon>
        <taxon>Bacillati</taxon>
        <taxon>Actinomycetota</taxon>
        <taxon>Coriobacteriia</taxon>
        <taxon>Coriobacteriales</taxon>
        <taxon>Coriobacteriaceae</taxon>
        <taxon>Senegalimassilia</taxon>
    </lineage>
</organism>
<keyword evidence="2" id="KW-0479">Metal-binding</keyword>
<dbReference type="AlphaFoldDB" id="A0A4Q2K4V6"/>
<protein>
    <submittedName>
        <fullName evidence="6">PIN domain-containing protein</fullName>
    </submittedName>
</protein>
<dbReference type="EMBL" id="SDPW01000001">
    <property type="protein sequence ID" value="RXZ54634.1"/>
    <property type="molecule type" value="Genomic_DNA"/>
</dbReference>
<dbReference type="SUPFAM" id="SSF88723">
    <property type="entry name" value="PIN domain-like"/>
    <property type="match status" value="1"/>
</dbReference>
<feature type="domain" description="PIN" evidence="5">
    <location>
        <begin position="7"/>
        <end position="138"/>
    </location>
</feature>
<evidence type="ECO:0000256" key="4">
    <source>
        <dbReference type="ARBA" id="ARBA00022842"/>
    </source>
</evidence>
<dbReference type="GO" id="GO:0046872">
    <property type="term" value="F:metal ion binding"/>
    <property type="evidence" value="ECO:0007669"/>
    <property type="project" value="UniProtKB-KW"/>
</dbReference>